<dbReference type="PIRSF" id="PIRSF008502">
    <property type="entry name" value="UCP008502"/>
    <property type="match status" value="1"/>
</dbReference>
<name>A0ABT8HPX9_MYCAO</name>
<dbReference type="Gene3D" id="3.30.70.1260">
    <property type="entry name" value="bacterial protein sp0830 like"/>
    <property type="match status" value="1"/>
</dbReference>
<comment type="caution">
    <text evidence="1">The sequence shown here is derived from an EMBL/GenBank/DDBJ whole genome shotgun (WGS) entry which is preliminary data.</text>
</comment>
<evidence type="ECO:0000313" key="2">
    <source>
        <dbReference type="Proteomes" id="UP001172687"/>
    </source>
</evidence>
<dbReference type="SUPFAM" id="SSF160379">
    <property type="entry name" value="SP0830-like"/>
    <property type="match status" value="1"/>
</dbReference>
<reference evidence="1" key="1">
    <citation type="submission" date="2023-07" db="EMBL/GenBank/DDBJ databases">
        <title>Degradation of tert-butanol by M. austroafricanum TBA100.</title>
        <authorList>
            <person name="Helbich S."/>
            <person name="Vainshtein Y."/>
        </authorList>
    </citation>
    <scope>NUCLEOTIDE SEQUENCE</scope>
    <source>
        <strain evidence="1">TBA100</strain>
    </source>
</reference>
<keyword evidence="2" id="KW-1185">Reference proteome</keyword>
<protein>
    <submittedName>
        <fullName evidence="1">DUF1697 domain-containing protein</fullName>
    </submittedName>
</protein>
<accession>A0ABT8HPX9</accession>
<dbReference type="PANTHER" id="PTHR36439:SF1">
    <property type="entry name" value="DUF1697 DOMAIN-CONTAINING PROTEIN"/>
    <property type="match status" value="1"/>
</dbReference>
<dbReference type="Pfam" id="PF08002">
    <property type="entry name" value="DUF1697"/>
    <property type="match status" value="1"/>
</dbReference>
<dbReference type="PANTHER" id="PTHR36439">
    <property type="entry name" value="BLL4334 PROTEIN"/>
    <property type="match status" value="1"/>
</dbReference>
<dbReference type="RefSeq" id="WP_011782896.1">
    <property type="nucleotide sequence ID" value="NZ_CP070380.1"/>
</dbReference>
<dbReference type="InterPro" id="IPR012545">
    <property type="entry name" value="DUF1697"/>
</dbReference>
<dbReference type="Proteomes" id="UP001172687">
    <property type="component" value="Unassembled WGS sequence"/>
</dbReference>
<evidence type="ECO:0000313" key="1">
    <source>
        <dbReference type="EMBL" id="MDN4522824.1"/>
    </source>
</evidence>
<dbReference type="Gene3D" id="3.30.70.1280">
    <property type="entry name" value="SP0830-like domains"/>
    <property type="match status" value="1"/>
</dbReference>
<sequence length="183" mass="20418">MGSSRYVALLRGINVGGRNKISMPDLRAVLEDAGFGNVSTYIQSGNVAFESDGARASLESDIEALLVRLLESPPVVVVRSHRQLRGVVEDAPGEFAERHTEHHRDVIFVKAPLTVERAMEVVQLRDGVDDAWPGPGVVYFTRVIAEKARSRMSRIVGTPEYRLMTIRNWATTTRMLTLLDEMR</sequence>
<dbReference type="EMBL" id="JAUHTC010000101">
    <property type="protein sequence ID" value="MDN4522824.1"/>
    <property type="molecule type" value="Genomic_DNA"/>
</dbReference>
<organism evidence="1 2">
    <name type="scientific">Mycolicibacterium austroafricanum</name>
    <name type="common">Mycobacterium austroafricanum</name>
    <dbReference type="NCBI Taxonomy" id="39687"/>
    <lineage>
        <taxon>Bacteria</taxon>
        <taxon>Bacillati</taxon>
        <taxon>Actinomycetota</taxon>
        <taxon>Actinomycetes</taxon>
        <taxon>Mycobacteriales</taxon>
        <taxon>Mycobacteriaceae</taxon>
        <taxon>Mycolicibacterium</taxon>
    </lineage>
</organism>
<gene>
    <name evidence="1" type="ORF">QYF68_34110</name>
</gene>
<proteinExistence type="predicted"/>